<gene>
    <name evidence="5" type="ORF">LVIROSA_LOCUS25963</name>
</gene>
<feature type="compositionally biased region" description="Pro residues" evidence="3">
    <location>
        <begin position="251"/>
        <end position="268"/>
    </location>
</feature>
<keyword evidence="1" id="KW-0732">Signal</keyword>
<evidence type="ECO:0000259" key="4">
    <source>
        <dbReference type="PROSITE" id="PS51473"/>
    </source>
</evidence>
<proteinExistence type="predicted"/>
<comment type="caution">
    <text evidence="5">The sequence shown here is derived from an EMBL/GenBank/DDBJ whole genome shotgun (WGS) entry which is preliminary data.</text>
</comment>
<dbReference type="EMBL" id="CAKMRJ010005351">
    <property type="protein sequence ID" value="CAH1439786.1"/>
    <property type="molecule type" value="Genomic_DNA"/>
</dbReference>
<dbReference type="InterPro" id="IPR038408">
    <property type="entry name" value="GNK2_sf"/>
</dbReference>
<organism evidence="5 6">
    <name type="scientific">Lactuca virosa</name>
    <dbReference type="NCBI Taxonomy" id="75947"/>
    <lineage>
        <taxon>Eukaryota</taxon>
        <taxon>Viridiplantae</taxon>
        <taxon>Streptophyta</taxon>
        <taxon>Embryophyta</taxon>
        <taxon>Tracheophyta</taxon>
        <taxon>Spermatophyta</taxon>
        <taxon>Magnoliopsida</taxon>
        <taxon>eudicotyledons</taxon>
        <taxon>Gunneridae</taxon>
        <taxon>Pentapetalae</taxon>
        <taxon>asterids</taxon>
        <taxon>campanulids</taxon>
        <taxon>Asterales</taxon>
        <taxon>Asteraceae</taxon>
        <taxon>Cichorioideae</taxon>
        <taxon>Cichorieae</taxon>
        <taxon>Lactucinae</taxon>
        <taxon>Lactuca</taxon>
    </lineage>
</organism>
<dbReference type="Gene3D" id="3.30.430.20">
    <property type="entry name" value="Gnk2 domain, C-X8-C-X2-C motif"/>
    <property type="match status" value="2"/>
</dbReference>
<sequence>MLILAGKLLFSFSFIFIYFITTITLAQPDFISYFCDSAANYTVNSTYQRNLDTTLTVLPTTNSGFGFFNRSTGEGNDRVNSVALCRGDVNPAVCRSCLNDSVVKLRDICPNQKEAIGYYDNCLLKYSNATILGSTAIRFYVFSAEPNNASNIEEFNSALRPLMDGLRTRAASGGPLLKFASGNTSGPAFTTIYGLVQCTPDLTEIQCNDCLEGAINRIGIWFNGRVGGRILLPMCNFRYDTSRFFNATTPAIPPQPSSPPQPQNLPPPPPGMNSLFIINFKVQTKSVDFDLIKAQWREIFKYLHTSLSA</sequence>
<dbReference type="FunFam" id="3.30.430.20:FF:000002">
    <property type="entry name" value="Cysteine-rich receptor-like protein kinase 10"/>
    <property type="match status" value="1"/>
</dbReference>
<name>A0AAU9NPS3_9ASTR</name>
<dbReference type="PANTHER" id="PTHR32099">
    <property type="entry name" value="CYSTEINE-RICH REPEAT SECRETORY PROTEIN"/>
    <property type="match status" value="1"/>
</dbReference>
<dbReference type="FunFam" id="3.30.430.20:FF:000003">
    <property type="entry name" value="Cysteine-rich RLK (RECEPTOR-like protein kinase) 10"/>
    <property type="match status" value="1"/>
</dbReference>
<feature type="domain" description="Gnk2-homologous" evidence="4">
    <location>
        <begin position="137"/>
        <end position="244"/>
    </location>
</feature>
<dbReference type="InterPro" id="IPR002902">
    <property type="entry name" value="GNK2"/>
</dbReference>
<dbReference type="Pfam" id="PF01657">
    <property type="entry name" value="Stress-antifung"/>
    <property type="match status" value="2"/>
</dbReference>
<dbReference type="PROSITE" id="PS51473">
    <property type="entry name" value="GNK2"/>
    <property type="match status" value="2"/>
</dbReference>
<feature type="region of interest" description="Disordered" evidence="3">
    <location>
        <begin position="248"/>
        <end position="268"/>
    </location>
</feature>
<evidence type="ECO:0000313" key="5">
    <source>
        <dbReference type="EMBL" id="CAH1439786.1"/>
    </source>
</evidence>
<evidence type="ECO:0000256" key="2">
    <source>
        <dbReference type="ARBA" id="ARBA00022737"/>
    </source>
</evidence>
<dbReference type="CDD" id="cd23509">
    <property type="entry name" value="Gnk2-like"/>
    <property type="match status" value="2"/>
</dbReference>
<protein>
    <recommendedName>
        <fullName evidence="4">Gnk2-homologous domain-containing protein</fullName>
    </recommendedName>
</protein>
<dbReference type="AlphaFoldDB" id="A0AAU9NPS3"/>
<keyword evidence="6" id="KW-1185">Reference proteome</keyword>
<keyword evidence="2" id="KW-0677">Repeat</keyword>
<accession>A0AAU9NPS3</accession>
<evidence type="ECO:0000256" key="1">
    <source>
        <dbReference type="ARBA" id="ARBA00022729"/>
    </source>
</evidence>
<dbReference type="Proteomes" id="UP001157418">
    <property type="component" value="Unassembled WGS sequence"/>
</dbReference>
<evidence type="ECO:0000256" key="3">
    <source>
        <dbReference type="SAM" id="MobiDB-lite"/>
    </source>
</evidence>
<dbReference type="PANTHER" id="PTHR32099:SF99">
    <property type="entry name" value="GNK2-LIKE DOMAIN-CONTAINING PROTEIN"/>
    <property type="match status" value="1"/>
</dbReference>
<evidence type="ECO:0000313" key="6">
    <source>
        <dbReference type="Proteomes" id="UP001157418"/>
    </source>
</evidence>
<feature type="domain" description="Gnk2-homologous" evidence="4">
    <location>
        <begin position="29"/>
        <end position="131"/>
    </location>
</feature>
<reference evidence="5 6" key="1">
    <citation type="submission" date="2022-01" db="EMBL/GenBank/DDBJ databases">
        <authorList>
            <person name="Xiong W."/>
            <person name="Schranz E."/>
        </authorList>
    </citation>
    <scope>NUCLEOTIDE SEQUENCE [LARGE SCALE GENOMIC DNA]</scope>
</reference>